<accession>A0A2U3KI12</accession>
<dbReference type="SUPFAM" id="SSF109998">
    <property type="entry name" value="Triger factor/SurA peptide-binding domain-like"/>
    <property type="match status" value="1"/>
</dbReference>
<protein>
    <recommendedName>
        <fullName evidence="3">Lipoprotein</fullName>
    </recommendedName>
</protein>
<dbReference type="AlphaFoldDB" id="A0A2U3KI12"/>
<sequence>MLKKILLYAIPVIFLGLFSSGCNQKIEQKAQTNIPQLQIPLQSMSPQTNNHTQVVQGTVGSTTNIEIPELNNIKNIKYPDVVAEVGDTKITGLQLTKEVIIKQNDYVNNIKKPQDESYYEKVALGLLVKNALIDNEVKKQGKTVTAEEAKSYLVQQEKSMDSLQDSDFAKITYNKTIKDNGFSNASDYINSPGIISITQIFLGRGKLKNSILQSIPKGQNEATNAWDDYTDKLINQGNYKIYLPVDIQGYRQLEEQVVLGK</sequence>
<evidence type="ECO:0008006" key="3">
    <source>
        <dbReference type="Google" id="ProtNLM"/>
    </source>
</evidence>
<evidence type="ECO:0000313" key="2">
    <source>
        <dbReference type="Proteomes" id="UP000238916"/>
    </source>
</evidence>
<evidence type="ECO:0000313" key="1">
    <source>
        <dbReference type="EMBL" id="SPF39273.1"/>
    </source>
</evidence>
<dbReference type="EMBL" id="OMOF01000119">
    <property type="protein sequence ID" value="SPF39273.1"/>
    <property type="molecule type" value="Genomic_DNA"/>
</dbReference>
<dbReference type="InterPro" id="IPR027304">
    <property type="entry name" value="Trigger_fact/SurA_dom_sf"/>
</dbReference>
<dbReference type="Proteomes" id="UP000238916">
    <property type="component" value="Unassembled WGS sequence"/>
</dbReference>
<organism evidence="1 2">
    <name type="scientific">Candidatus Desulfosporosinus infrequens</name>
    <dbReference type="NCBI Taxonomy" id="2043169"/>
    <lineage>
        <taxon>Bacteria</taxon>
        <taxon>Bacillati</taxon>
        <taxon>Bacillota</taxon>
        <taxon>Clostridia</taxon>
        <taxon>Eubacteriales</taxon>
        <taxon>Desulfitobacteriaceae</taxon>
        <taxon>Desulfosporosinus</taxon>
    </lineage>
</organism>
<name>A0A2U3KI12_9FIRM</name>
<gene>
    <name evidence="1" type="ORF">SBF1_2050004</name>
</gene>
<dbReference type="PROSITE" id="PS51257">
    <property type="entry name" value="PROKAR_LIPOPROTEIN"/>
    <property type="match status" value="1"/>
</dbReference>
<dbReference type="Pfam" id="PF13624">
    <property type="entry name" value="SurA_N_3"/>
    <property type="match status" value="1"/>
</dbReference>
<proteinExistence type="predicted"/>
<dbReference type="Gene3D" id="1.10.4030.10">
    <property type="entry name" value="Porin chaperone SurA, peptide-binding domain"/>
    <property type="match status" value="1"/>
</dbReference>
<reference evidence="2" key="1">
    <citation type="submission" date="2018-02" db="EMBL/GenBank/DDBJ databases">
        <authorList>
            <person name="Hausmann B."/>
        </authorList>
    </citation>
    <scope>NUCLEOTIDE SEQUENCE [LARGE SCALE GENOMIC DNA]</scope>
    <source>
        <strain evidence="2">Peat soil MAG SbF1</strain>
    </source>
</reference>